<gene>
    <name evidence="1" type="ORF">LEMA_uP082370.1</name>
</gene>
<sequence length="41" mass="4819">MYQGRNMAYAVWHMRIMIPRCVFQSFSKSTTTLCRPFKAGC</sequence>
<dbReference type="Proteomes" id="UP000002668">
    <property type="component" value="Genome"/>
</dbReference>
<accession>E5A5V3</accession>
<keyword evidence="2" id="KW-1185">Reference proteome</keyword>
<dbReference type="InParanoid" id="E5A5V3"/>
<protein>
    <submittedName>
        <fullName evidence="1">Uncharacterized protein</fullName>
    </submittedName>
</protein>
<organism evidence="1 2">
    <name type="scientific">Leptosphaeria maculans (strain JN3 / isolate v23.1.3 / race Av1-4-5-6-7-8)</name>
    <name type="common">Blackleg fungus</name>
    <name type="synonym">Phoma lingam</name>
    <dbReference type="NCBI Taxonomy" id="985895"/>
    <lineage>
        <taxon>Eukaryota</taxon>
        <taxon>Fungi</taxon>
        <taxon>Dikarya</taxon>
        <taxon>Ascomycota</taxon>
        <taxon>Pezizomycotina</taxon>
        <taxon>Dothideomycetes</taxon>
        <taxon>Pleosporomycetidae</taxon>
        <taxon>Pleosporales</taxon>
        <taxon>Pleosporineae</taxon>
        <taxon>Leptosphaeriaceae</taxon>
        <taxon>Plenodomus</taxon>
        <taxon>Plenodomus lingam/Leptosphaeria maculans species complex</taxon>
    </lineage>
</organism>
<dbReference type="VEuPathDB" id="FungiDB:LEMA_uP082370.1"/>
<dbReference type="EMBL" id="FP929135">
    <property type="protein sequence ID" value="CBX98998.1"/>
    <property type="molecule type" value="Genomic_DNA"/>
</dbReference>
<dbReference type="HOGENOM" id="CLU_3279647_0_0_1"/>
<name>E5A5V3_LEPMJ</name>
<dbReference type="AlphaFoldDB" id="E5A5V3"/>
<evidence type="ECO:0000313" key="2">
    <source>
        <dbReference type="Proteomes" id="UP000002668"/>
    </source>
</evidence>
<proteinExistence type="predicted"/>
<evidence type="ECO:0000313" key="1">
    <source>
        <dbReference type="EMBL" id="CBX98998.1"/>
    </source>
</evidence>
<reference evidence="2" key="1">
    <citation type="journal article" date="2011" name="Nat. Commun.">
        <title>Effector diversification within compartments of the Leptosphaeria maculans genome affected by Repeat-Induced Point mutations.</title>
        <authorList>
            <person name="Rouxel T."/>
            <person name="Grandaubert J."/>
            <person name="Hane J.K."/>
            <person name="Hoede C."/>
            <person name="van de Wouw A.P."/>
            <person name="Couloux A."/>
            <person name="Dominguez V."/>
            <person name="Anthouard V."/>
            <person name="Bally P."/>
            <person name="Bourras S."/>
            <person name="Cozijnsen A.J."/>
            <person name="Ciuffetti L.M."/>
            <person name="Degrave A."/>
            <person name="Dilmaghani A."/>
            <person name="Duret L."/>
            <person name="Fudal I."/>
            <person name="Goodwin S.B."/>
            <person name="Gout L."/>
            <person name="Glaser N."/>
            <person name="Linglin J."/>
            <person name="Kema G.H.J."/>
            <person name="Lapalu N."/>
            <person name="Lawrence C.B."/>
            <person name="May K."/>
            <person name="Meyer M."/>
            <person name="Ollivier B."/>
            <person name="Poulain J."/>
            <person name="Schoch C.L."/>
            <person name="Simon A."/>
            <person name="Spatafora J.W."/>
            <person name="Stachowiak A."/>
            <person name="Turgeon B.G."/>
            <person name="Tyler B.M."/>
            <person name="Vincent D."/>
            <person name="Weissenbach J."/>
            <person name="Amselem J."/>
            <person name="Quesneville H."/>
            <person name="Oliver R.P."/>
            <person name="Wincker P."/>
            <person name="Balesdent M.-H."/>
            <person name="Howlett B.J."/>
        </authorList>
    </citation>
    <scope>NUCLEOTIDE SEQUENCE [LARGE SCALE GENOMIC DNA]</scope>
    <source>
        <strain evidence="2">JN3 / isolate v23.1.3 / race Av1-4-5-6-7-8</strain>
    </source>
</reference>